<evidence type="ECO:0000256" key="10">
    <source>
        <dbReference type="ARBA" id="ARBA00023014"/>
    </source>
</evidence>
<dbReference type="PIRSF" id="PIRSF005784">
    <property type="entry name" value="Elect_transpt_RnfB"/>
    <property type="match status" value="1"/>
</dbReference>
<feature type="binding site" evidence="12">
    <location>
        <position position="114"/>
    </location>
    <ligand>
        <name>[4Fe-4S] cluster</name>
        <dbReference type="ChEBI" id="CHEBI:49883"/>
        <label>2</label>
    </ligand>
</feature>
<dbReference type="GO" id="GO:0022900">
    <property type="term" value="P:electron transport chain"/>
    <property type="evidence" value="ECO:0007669"/>
    <property type="project" value="InterPro"/>
</dbReference>
<evidence type="ECO:0000256" key="6">
    <source>
        <dbReference type="ARBA" id="ARBA00022737"/>
    </source>
</evidence>
<keyword evidence="2" id="KW-1003">Cell membrane</keyword>
<keyword evidence="8" id="KW-0249">Electron transport</keyword>
<feature type="binding site" evidence="12">
    <location>
        <position position="150"/>
    </location>
    <ligand>
        <name>[4Fe-4S] cluster</name>
        <dbReference type="ChEBI" id="CHEBI:49883"/>
        <label>3</label>
    </ligand>
</feature>
<feature type="binding site" evidence="12">
    <location>
        <position position="147"/>
    </location>
    <ligand>
        <name>[4Fe-4S] cluster</name>
        <dbReference type="ChEBI" id="CHEBI:49883"/>
        <label>3</label>
    </ligand>
</feature>
<proteinExistence type="predicted"/>
<evidence type="ECO:0000256" key="3">
    <source>
        <dbReference type="ARBA" id="ARBA00022485"/>
    </source>
</evidence>
<evidence type="ECO:0000259" key="13">
    <source>
        <dbReference type="PROSITE" id="PS51379"/>
    </source>
</evidence>
<keyword evidence="5 12" id="KW-0479">Metal-binding</keyword>
<feature type="binding site" evidence="12">
    <location>
        <position position="47"/>
    </location>
    <ligand>
        <name>[4Fe-4S] cluster</name>
        <dbReference type="ChEBI" id="CHEBI:49883"/>
        <label>1</label>
    </ligand>
</feature>
<dbReference type="RefSeq" id="WP_135280987.1">
    <property type="nucleotide sequence ID" value="NZ_SRIO01000003.1"/>
</dbReference>
<dbReference type="InterPro" id="IPR007202">
    <property type="entry name" value="4Fe-4S_dom"/>
</dbReference>
<dbReference type="PROSITE" id="PS51656">
    <property type="entry name" value="4FE4S"/>
    <property type="match status" value="1"/>
</dbReference>
<evidence type="ECO:0000256" key="4">
    <source>
        <dbReference type="ARBA" id="ARBA00022519"/>
    </source>
</evidence>
<name>A0A4Z0FAT3_9GAMM</name>
<feature type="domain" description="4Fe-4S" evidence="14">
    <location>
        <begin position="30"/>
        <end position="89"/>
    </location>
</feature>
<dbReference type="Proteomes" id="UP000297890">
    <property type="component" value="Unassembled WGS sequence"/>
</dbReference>
<reference evidence="15 16" key="1">
    <citation type="journal article" date="2019" name="ISME J.">
        <title>Candidatus Macondimonas diazotrophica, a novel gammaproteobacterial genus dominating crude-oil-contaminated coastal sediments.</title>
        <authorList>
            <person name="Karthikeyan S."/>
            <person name="Konstantinidis K."/>
        </authorList>
    </citation>
    <scope>NUCLEOTIDE SEQUENCE [LARGE SCALE GENOMIC DNA]</scope>
    <source>
        <strain evidence="15 16">KTK01</strain>
    </source>
</reference>
<feature type="binding site" evidence="12">
    <location>
        <position position="144"/>
    </location>
    <ligand>
        <name>[4Fe-4S] cluster</name>
        <dbReference type="ChEBI" id="CHEBI:49883"/>
        <label>3</label>
    </ligand>
</feature>
<gene>
    <name evidence="15" type="ORF">E4680_03470</name>
</gene>
<keyword evidence="4" id="KW-0997">Cell inner membrane</keyword>
<feature type="binding site" evidence="12">
    <location>
        <position position="120"/>
    </location>
    <ligand>
        <name>[4Fe-4S] cluster</name>
        <dbReference type="ChEBI" id="CHEBI:49883"/>
        <label>2</label>
    </ligand>
</feature>
<keyword evidence="7" id="KW-1278">Translocase</keyword>
<feature type="binding site" evidence="12">
    <location>
        <position position="55"/>
    </location>
    <ligand>
        <name>[4Fe-4S] cluster</name>
        <dbReference type="ChEBI" id="CHEBI:49883"/>
        <label>1</label>
    </ligand>
</feature>
<evidence type="ECO:0000256" key="1">
    <source>
        <dbReference type="ARBA" id="ARBA00022448"/>
    </source>
</evidence>
<feature type="binding site" evidence="12">
    <location>
        <position position="124"/>
    </location>
    <ligand>
        <name>[4Fe-4S] cluster</name>
        <dbReference type="ChEBI" id="CHEBI:49883"/>
        <label>3</label>
    </ligand>
</feature>
<comment type="cofactor">
    <cofactor evidence="12">
        <name>[4Fe-4S] cluster</name>
        <dbReference type="ChEBI" id="CHEBI:49883"/>
    </cofactor>
    <text evidence="12">Binds 3 [4Fe-4S] clusters.</text>
</comment>
<feature type="domain" description="4Fe-4S ferredoxin-type" evidence="13">
    <location>
        <begin position="135"/>
        <end position="164"/>
    </location>
</feature>
<dbReference type="Pfam" id="PF04060">
    <property type="entry name" value="FeS"/>
    <property type="match status" value="1"/>
</dbReference>
<dbReference type="PROSITE" id="PS51379">
    <property type="entry name" value="4FE4S_FER_2"/>
    <property type="match status" value="2"/>
</dbReference>
<keyword evidence="6" id="KW-0677">Repeat</keyword>
<dbReference type="SUPFAM" id="SSF54862">
    <property type="entry name" value="4Fe-4S ferredoxins"/>
    <property type="match status" value="1"/>
</dbReference>
<dbReference type="PROSITE" id="PS00198">
    <property type="entry name" value="4FE4S_FER_1"/>
    <property type="match status" value="2"/>
</dbReference>
<evidence type="ECO:0000313" key="16">
    <source>
        <dbReference type="Proteomes" id="UP000297890"/>
    </source>
</evidence>
<evidence type="ECO:0000256" key="5">
    <source>
        <dbReference type="ARBA" id="ARBA00022723"/>
    </source>
</evidence>
<organism evidence="15 16">
    <name type="scientific">Candidatus Macondimonas diazotrophica</name>
    <dbReference type="NCBI Taxonomy" id="2305248"/>
    <lineage>
        <taxon>Bacteria</taxon>
        <taxon>Pseudomonadati</taxon>
        <taxon>Pseudomonadota</taxon>
        <taxon>Gammaproteobacteria</taxon>
        <taxon>Chromatiales</taxon>
        <taxon>Ectothiorhodospiraceae</taxon>
        <taxon>Candidatus Macondimonas</taxon>
    </lineage>
</organism>
<dbReference type="Gene3D" id="3.30.70.20">
    <property type="match status" value="1"/>
</dbReference>
<feature type="domain" description="4Fe-4S ferredoxin-type" evidence="13">
    <location>
        <begin position="105"/>
        <end position="134"/>
    </location>
</feature>
<protein>
    <submittedName>
        <fullName evidence="15">RnfABCDGE type electron transport complex subunit B</fullName>
    </submittedName>
</protein>
<dbReference type="Pfam" id="PF14697">
    <property type="entry name" value="Fer4_21"/>
    <property type="match status" value="1"/>
</dbReference>
<evidence type="ECO:0000256" key="11">
    <source>
        <dbReference type="ARBA" id="ARBA00023136"/>
    </source>
</evidence>
<sequence>MNWLALLALTGLFAGLGMALPWLARRPVAAQADLAATLDALLPQTQCGQCDYAGCRPYAEALAAGTAPPNRCVPGGTRTRDQLLERLELWHLAEAYPAPRRPEPTLARIDEARCVACTLCLDACPVDAIVGARGLAHTVLTDECTGCALCLPVCPVDCIELDPVPPAAWLWQAPTPLRPEHLPRGHH</sequence>
<dbReference type="InterPro" id="IPR050294">
    <property type="entry name" value="RnfB_subfamily"/>
</dbReference>
<keyword evidence="1" id="KW-0813">Transport</keyword>
<evidence type="ECO:0000256" key="9">
    <source>
        <dbReference type="ARBA" id="ARBA00023004"/>
    </source>
</evidence>
<dbReference type="Gene3D" id="1.10.15.40">
    <property type="entry name" value="Electron transport complex subunit B, putative Fe-S cluster"/>
    <property type="match status" value="1"/>
</dbReference>
<accession>A0A4Z0FAT3</accession>
<feature type="binding site" evidence="12">
    <location>
        <position position="117"/>
    </location>
    <ligand>
        <name>[4Fe-4S] cluster</name>
        <dbReference type="ChEBI" id="CHEBI:49883"/>
        <label>2</label>
    </ligand>
</feature>
<feature type="binding site" evidence="12">
    <location>
        <position position="72"/>
    </location>
    <ligand>
        <name>[4Fe-4S] cluster</name>
        <dbReference type="ChEBI" id="CHEBI:49883"/>
        <label>1</label>
    </ligand>
</feature>
<dbReference type="EMBL" id="SRIO01000003">
    <property type="protein sequence ID" value="TFZ83570.1"/>
    <property type="molecule type" value="Genomic_DNA"/>
</dbReference>
<dbReference type="GO" id="GO:0051539">
    <property type="term" value="F:4 iron, 4 sulfur cluster binding"/>
    <property type="evidence" value="ECO:0007669"/>
    <property type="project" value="UniProtKB-KW"/>
</dbReference>
<evidence type="ECO:0000256" key="7">
    <source>
        <dbReference type="ARBA" id="ARBA00022967"/>
    </source>
</evidence>
<evidence type="ECO:0000259" key="14">
    <source>
        <dbReference type="PROSITE" id="PS51656"/>
    </source>
</evidence>
<dbReference type="AlphaFoldDB" id="A0A4Z0FAT3"/>
<keyword evidence="9 12" id="KW-0408">Iron</keyword>
<dbReference type="InterPro" id="IPR010207">
    <property type="entry name" value="Elect_transpt_cplx_RnfB/RsxB"/>
</dbReference>
<evidence type="ECO:0000256" key="2">
    <source>
        <dbReference type="ARBA" id="ARBA00022475"/>
    </source>
</evidence>
<dbReference type="GO" id="GO:0046872">
    <property type="term" value="F:metal ion binding"/>
    <property type="evidence" value="ECO:0007669"/>
    <property type="project" value="UniProtKB-KW"/>
</dbReference>
<feature type="binding site" evidence="12">
    <location>
        <position position="154"/>
    </location>
    <ligand>
        <name>[4Fe-4S] cluster</name>
        <dbReference type="ChEBI" id="CHEBI:49883"/>
        <label>2</label>
    </ligand>
</feature>
<dbReference type="GO" id="GO:0009055">
    <property type="term" value="F:electron transfer activity"/>
    <property type="evidence" value="ECO:0007669"/>
    <property type="project" value="InterPro"/>
</dbReference>
<dbReference type="NCBIfam" id="TIGR01944">
    <property type="entry name" value="rnfB"/>
    <property type="match status" value="1"/>
</dbReference>
<dbReference type="OrthoDB" id="9789936at2"/>
<dbReference type="GO" id="GO:0005886">
    <property type="term" value="C:plasma membrane"/>
    <property type="evidence" value="ECO:0007669"/>
    <property type="project" value="InterPro"/>
</dbReference>
<dbReference type="InterPro" id="IPR016463">
    <property type="entry name" value="RnfB/RsxB_Proteobac"/>
</dbReference>
<dbReference type="PANTHER" id="PTHR42859:SF3">
    <property type="entry name" value="ION-TRANSLOCATING OXIDOREDUCTASE COMPLEX SUBUNIT B"/>
    <property type="match status" value="1"/>
</dbReference>
<keyword evidence="10 12" id="KW-0411">Iron-sulfur</keyword>
<keyword evidence="3 12" id="KW-0004">4Fe-4S</keyword>
<evidence type="ECO:0000313" key="15">
    <source>
        <dbReference type="EMBL" id="TFZ83570.1"/>
    </source>
</evidence>
<evidence type="ECO:0000256" key="12">
    <source>
        <dbReference type="PIRSR" id="PIRSR005784-1"/>
    </source>
</evidence>
<dbReference type="InterPro" id="IPR017896">
    <property type="entry name" value="4Fe4S_Fe-S-bd"/>
</dbReference>
<comment type="caution">
    <text evidence="15">The sequence shown here is derived from an EMBL/GenBank/DDBJ whole genome shotgun (WGS) entry which is preliminary data.</text>
</comment>
<dbReference type="PANTHER" id="PTHR42859">
    <property type="entry name" value="OXIDOREDUCTASE"/>
    <property type="match status" value="1"/>
</dbReference>
<feature type="binding site" evidence="12">
    <location>
        <position position="50"/>
    </location>
    <ligand>
        <name>[4Fe-4S] cluster</name>
        <dbReference type="ChEBI" id="CHEBI:49883"/>
        <label>1</label>
    </ligand>
</feature>
<keyword evidence="16" id="KW-1185">Reference proteome</keyword>
<keyword evidence="11" id="KW-0472">Membrane</keyword>
<dbReference type="InterPro" id="IPR017900">
    <property type="entry name" value="4Fe4S_Fe_S_CS"/>
</dbReference>
<evidence type="ECO:0000256" key="8">
    <source>
        <dbReference type="ARBA" id="ARBA00022982"/>
    </source>
</evidence>